<evidence type="ECO:0000259" key="1">
    <source>
        <dbReference type="Pfam" id="PF00561"/>
    </source>
</evidence>
<accession>A0ABT9QW21</accession>
<evidence type="ECO:0000313" key="4">
    <source>
        <dbReference type="Proteomes" id="UP001230426"/>
    </source>
</evidence>
<gene>
    <name evidence="3" type="ORF">J2S55_000116</name>
</gene>
<feature type="domain" description="AB hydrolase-1" evidence="2">
    <location>
        <begin position="18"/>
        <end position="93"/>
    </location>
</feature>
<dbReference type="PANTHER" id="PTHR43798:SF33">
    <property type="entry name" value="HYDROLASE, PUTATIVE (AFU_ORTHOLOGUE AFUA_2G14860)-RELATED"/>
    <property type="match status" value="1"/>
</dbReference>
<comment type="caution">
    <text evidence="3">The sequence shown here is derived from an EMBL/GenBank/DDBJ whole genome shotgun (WGS) entry which is preliminary data.</text>
</comment>
<dbReference type="InterPro" id="IPR000073">
    <property type="entry name" value="AB_hydrolase_1"/>
</dbReference>
<feature type="domain" description="AB hydrolase-1" evidence="1">
    <location>
        <begin position="103"/>
        <end position="153"/>
    </location>
</feature>
<protein>
    <submittedName>
        <fullName evidence="3">Pimeloyl-ACP methyl ester carboxylesterase</fullName>
    </submittedName>
</protein>
<evidence type="ECO:0000313" key="3">
    <source>
        <dbReference type="EMBL" id="MDP9860857.1"/>
    </source>
</evidence>
<sequence>MPIDLFTREVEGSAERTLLVVHGGPDWDHSYLVEPLIRLAGRHRLVFPDLRGCGRSPKGDLEYTPDAIVADLLALIGGSAVDVLGFSYGGLPSPRLPDGPRRLAALGVPMLLLHGRQDMVFPAALAARAERLIPSATARVLEEAGHMAHIDQPDRWLAEVQGFLDGRFSIR</sequence>
<reference evidence="3 4" key="1">
    <citation type="submission" date="2023-07" db="EMBL/GenBank/DDBJ databases">
        <title>Sequencing the genomes of 1000 actinobacteria strains.</title>
        <authorList>
            <person name="Klenk H.-P."/>
        </authorList>
    </citation>
    <scope>NUCLEOTIDE SEQUENCE [LARGE SCALE GENOMIC DNA]</scope>
    <source>
        <strain evidence="3 4">DSM 44109</strain>
    </source>
</reference>
<dbReference type="RefSeq" id="WP_306856517.1">
    <property type="nucleotide sequence ID" value="NZ_JAUSRB010000001.1"/>
</dbReference>
<organism evidence="3 4">
    <name type="scientific">Streptosporangium brasiliense</name>
    <dbReference type="NCBI Taxonomy" id="47480"/>
    <lineage>
        <taxon>Bacteria</taxon>
        <taxon>Bacillati</taxon>
        <taxon>Actinomycetota</taxon>
        <taxon>Actinomycetes</taxon>
        <taxon>Streptosporangiales</taxon>
        <taxon>Streptosporangiaceae</taxon>
        <taxon>Streptosporangium</taxon>
    </lineage>
</organism>
<dbReference type="EMBL" id="JAUSRB010000001">
    <property type="protein sequence ID" value="MDP9860857.1"/>
    <property type="molecule type" value="Genomic_DNA"/>
</dbReference>
<proteinExistence type="predicted"/>
<dbReference type="Proteomes" id="UP001230426">
    <property type="component" value="Unassembled WGS sequence"/>
</dbReference>
<keyword evidence="4" id="KW-1185">Reference proteome</keyword>
<name>A0ABT9QW21_9ACTN</name>
<dbReference type="Gene3D" id="3.40.50.1820">
    <property type="entry name" value="alpha/beta hydrolase"/>
    <property type="match status" value="2"/>
</dbReference>
<dbReference type="Pfam" id="PF00561">
    <property type="entry name" value="Abhydrolase_1"/>
    <property type="match status" value="1"/>
</dbReference>
<dbReference type="InterPro" id="IPR029058">
    <property type="entry name" value="AB_hydrolase_fold"/>
</dbReference>
<dbReference type="InterPro" id="IPR050266">
    <property type="entry name" value="AB_hydrolase_sf"/>
</dbReference>
<evidence type="ECO:0000259" key="2">
    <source>
        <dbReference type="Pfam" id="PF12697"/>
    </source>
</evidence>
<dbReference type="PANTHER" id="PTHR43798">
    <property type="entry name" value="MONOACYLGLYCEROL LIPASE"/>
    <property type="match status" value="1"/>
</dbReference>
<dbReference type="SUPFAM" id="SSF53474">
    <property type="entry name" value="alpha/beta-Hydrolases"/>
    <property type="match status" value="1"/>
</dbReference>
<dbReference type="Pfam" id="PF12697">
    <property type="entry name" value="Abhydrolase_6"/>
    <property type="match status" value="1"/>
</dbReference>